<keyword evidence="1" id="KW-0812">Transmembrane</keyword>
<dbReference type="Proteomes" id="UP000298663">
    <property type="component" value="Unassembled WGS sequence"/>
</dbReference>
<reference evidence="2 3" key="2">
    <citation type="journal article" date="2019" name="G3 (Bethesda)">
        <title>Hybrid Assembly of the Genome of the Entomopathogenic Nematode Steinernema carpocapsae Identifies the X-Chromosome.</title>
        <authorList>
            <person name="Serra L."/>
            <person name="Macchietto M."/>
            <person name="Macias-Munoz A."/>
            <person name="McGill C.J."/>
            <person name="Rodriguez I.M."/>
            <person name="Rodriguez B."/>
            <person name="Murad R."/>
            <person name="Mortazavi A."/>
        </authorList>
    </citation>
    <scope>NUCLEOTIDE SEQUENCE [LARGE SCALE GENOMIC DNA]</scope>
    <source>
        <strain evidence="2 3">ALL</strain>
    </source>
</reference>
<proteinExistence type="predicted"/>
<feature type="transmembrane region" description="Helical" evidence="1">
    <location>
        <begin position="35"/>
        <end position="56"/>
    </location>
</feature>
<keyword evidence="3" id="KW-1185">Reference proteome</keyword>
<dbReference type="EMBL" id="AZBU02000008">
    <property type="protein sequence ID" value="TKR66963.1"/>
    <property type="molecule type" value="Genomic_DNA"/>
</dbReference>
<sequence length="97" mass="11321">MEFSHFWYLFIVVFGVMPIIENICRRFMSPTVNDWIDAIGDVLILVLWFAGTLYIFGHFFRDWRAIIQNEKGEIVLYLTVAPVPAQNVNSSSKHHFA</sequence>
<organism evidence="2 3">
    <name type="scientific">Steinernema carpocapsae</name>
    <name type="common">Entomopathogenic nematode</name>
    <dbReference type="NCBI Taxonomy" id="34508"/>
    <lineage>
        <taxon>Eukaryota</taxon>
        <taxon>Metazoa</taxon>
        <taxon>Ecdysozoa</taxon>
        <taxon>Nematoda</taxon>
        <taxon>Chromadorea</taxon>
        <taxon>Rhabditida</taxon>
        <taxon>Tylenchina</taxon>
        <taxon>Panagrolaimomorpha</taxon>
        <taxon>Strongyloidoidea</taxon>
        <taxon>Steinernematidae</taxon>
        <taxon>Steinernema</taxon>
    </lineage>
</organism>
<keyword evidence="1" id="KW-1133">Transmembrane helix</keyword>
<evidence type="ECO:0000313" key="3">
    <source>
        <dbReference type="Proteomes" id="UP000298663"/>
    </source>
</evidence>
<name>A0A4U5MDP2_STECR</name>
<accession>A0A4U5MDP2</accession>
<feature type="transmembrane region" description="Helical" evidence="1">
    <location>
        <begin position="6"/>
        <end position="23"/>
    </location>
</feature>
<protein>
    <submittedName>
        <fullName evidence="2">Uncharacterized protein</fullName>
    </submittedName>
</protein>
<evidence type="ECO:0000313" key="2">
    <source>
        <dbReference type="EMBL" id="TKR66963.1"/>
    </source>
</evidence>
<reference evidence="2 3" key="1">
    <citation type="journal article" date="2015" name="Genome Biol.">
        <title>Comparative genomics of Steinernema reveals deeply conserved gene regulatory networks.</title>
        <authorList>
            <person name="Dillman A.R."/>
            <person name="Macchietto M."/>
            <person name="Porter C.F."/>
            <person name="Rogers A."/>
            <person name="Williams B."/>
            <person name="Antoshechkin I."/>
            <person name="Lee M.M."/>
            <person name="Goodwin Z."/>
            <person name="Lu X."/>
            <person name="Lewis E.E."/>
            <person name="Goodrich-Blair H."/>
            <person name="Stock S.P."/>
            <person name="Adams B.J."/>
            <person name="Sternberg P.W."/>
            <person name="Mortazavi A."/>
        </authorList>
    </citation>
    <scope>NUCLEOTIDE SEQUENCE [LARGE SCALE GENOMIC DNA]</scope>
    <source>
        <strain evidence="2 3">ALL</strain>
    </source>
</reference>
<gene>
    <name evidence="2" type="ORF">L596_023183</name>
</gene>
<comment type="caution">
    <text evidence="2">The sequence shown here is derived from an EMBL/GenBank/DDBJ whole genome shotgun (WGS) entry which is preliminary data.</text>
</comment>
<keyword evidence="1" id="KW-0472">Membrane</keyword>
<dbReference type="AlphaFoldDB" id="A0A4U5MDP2"/>
<evidence type="ECO:0000256" key="1">
    <source>
        <dbReference type="SAM" id="Phobius"/>
    </source>
</evidence>